<dbReference type="GO" id="GO:0005509">
    <property type="term" value="F:calcium ion binding"/>
    <property type="evidence" value="ECO:0007669"/>
    <property type="project" value="InterPro"/>
</dbReference>
<dbReference type="OrthoDB" id="41532at2759"/>
<feature type="compositionally biased region" description="Pro residues" evidence="1">
    <location>
        <begin position="705"/>
        <end position="720"/>
    </location>
</feature>
<feature type="compositionally biased region" description="Basic and acidic residues" evidence="1">
    <location>
        <begin position="787"/>
        <end position="802"/>
    </location>
</feature>
<keyword evidence="2" id="KW-0812">Transmembrane</keyword>
<sequence length="802" mass="86476">MPSSLCCLAALLTAWGIVDATPVIHFPFNSQLPPVARISEAFSYTLSPQTFWSASPIRYSLGGAPSWLSIDENTGRLYGTPDDEGVATGEVVGVPVNIIADDGIGSTAMSATLVVSRNSAPTVQIPLAEQIAKFGDQSAPGAIVSYPASPFTFSFNKETFSSKAPLNYYATSADSSPLPSWMSFDAANLTFSGQTPPFESLVQPPQTFNFQVVASDIVGFSASSIVFSVVVGSRKLTMDNPVVQLNATRGSNVSYDGLASDIKLDGNRVEPSELTVSTDGFPDWLSIDNNTLGITGDVPRDAQSSNATATFRNALSDSLSVQLRLLVDTGIFRRPLADINATSAEDFRLDLEPYLWEPRDVRIEVKTEPNQDWLEVNNLVLSGTPPDSIEEQEEVRLSIKATVEATGESETQDATLRVLAEIASTSTTTTPTPSPTSTASGDKSTQTPTETEPAAATGEFGDGLNGGQIALAVILPIIIIATMVAIFILLRRRREKKFRKIEAGDISGPVPGSFVQNSSPGGHDPNGIAAIKTFHALPMAEPTYRPGQRGYLRAALRRMRSTRTTSSFDSDSQHSFTLAPPRLPRMRSNSDNAASLSRYSWLSEEGHLGLVGRSTSSRRHSGNSIFSVYDSLRDFPSRRRYLRAQTESSWRSTLDVTIPMMEEEGSSSSLHPNPETAYGSERPVTRAGDPEKRPYRRNESLFSVPPVPPPPPPPPPPPKPSMDGSTPQRSSIPEPNSALGSHPTHGKRFTPDAAAFMVYKDNLDNMDARDSQVTVATASVFGPDGGLTREHSRVSELSHIRP</sequence>
<evidence type="ECO:0000313" key="5">
    <source>
        <dbReference type="EMBL" id="KAH6697393.1"/>
    </source>
</evidence>
<feature type="signal peptide" evidence="3">
    <location>
        <begin position="1"/>
        <end position="20"/>
    </location>
</feature>
<feature type="compositionally biased region" description="Low complexity" evidence="1">
    <location>
        <begin position="424"/>
        <end position="438"/>
    </location>
</feature>
<dbReference type="Proteomes" id="UP000770015">
    <property type="component" value="Unassembled WGS sequence"/>
</dbReference>
<dbReference type="AlphaFoldDB" id="A0A9P8VMX0"/>
<evidence type="ECO:0000256" key="3">
    <source>
        <dbReference type="SAM" id="SignalP"/>
    </source>
</evidence>
<dbReference type="Gene3D" id="2.60.40.10">
    <property type="entry name" value="Immunoglobulins"/>
    <property type="match status" value="2"/>
</dbReference>
<feature type="region of interest" description="Disordered" evidence="1">
    <location>
        <begin position="423"/>
        <end position="461"/>
    </location>
</feature>
<feature type="region of interest" description="Disordered" evidence="1">
    <location>
        <begin position="780"/>
        <end position="802"/>
    </location>
</feature>
<dbReference type="SMART" id="SM00736">
    <property type="entry name" value="CADG"/>
    <property type="match status" value="2"/>
</dbReference>
<feature type="chain" id="PRO_5040493034" description="Dystroglycan-type cadherin-like domain-containing protein" evidence="3">
    <location>
        <begin position="21"/>
        <end position="802"/>
    </location>
</feature>
<feature type="compositionally biased region" description="Polar residues" evidence="1">
    <location>
        <begin position="723"/>
        <end position="734"/>
    </location>
</feature>
<proteinExistence type="predicted"/>
<feature type="domain" description="Dystroglycan-type cadherin-like" evidence="4">
    <location>
        <begin position="143"/>
        <end position="238"/>
    </location>
</feature>
<reference evidence="5" key="1">
    <citation type="journal article" date="2021" name="Nat. Commun.">
        <title>Genetic determinants of endophytism in the Arabidopsis root mycobiome.</title>
        <authorList>
            <person name="Mesny F."/>
            <person name="Miyauchi S."/>
            <person name="Thiergart T."/>
            <person name="Pickel B."/>
            <person name="Atanasova L."/>
            <person name="Karlsson M."/>
            <person name="Huettel B."/>
            <person name="Barry K.W."/>
            <person name="Haridas S."/>
            <person name="Chen C."/>
            <person name="Bauer D."/>
            <person name="Andreopoulos W."/>
            <person name="Pangilinan J."/>
            <person name="LaButti K."/>
            <person name="Riley R."/>
            <person name="Lipzen A."/>
            <person name="Clum A."/>
            <person name="Drula E."/>
            <person name="Henrissat B."/>
            <person name="Kohler A."/>
            <person name="Grigoriev I.V."/>
            <person name="Martin F.M."/>
            <person name="Hacquard S."/>
        </authorList>
    </citation>
    <scope>NUCLEOTIDE SEQUENCE</scope>
    <source>
        <strain evidence="5">MPI-SDFR-AT-0117</strain>
    </source>
</reference>
<keyword evidence="2" id="KW-0472">Membrane</keyword>
<dbReference type="InterPro" id="IPR015919">
    <property type="entry name" value="Cadherin-like_sf"/>
</dbReference>
<evidence type="ECO:0000313" key="6">
    <source>
        <dbReference type="Proteomes" id="UP000770015"/>
    </source>
</evidence>
<feature type="compositionally biased region" description="Low complexity" evidence="1">
    <location>
        <begin position="447"/>
        <end position="457"/>
    </location>
</feature>
<keyword evidence="3" id="KW-0732">Signal</keyword>
<keyword evidence="2" id="KW-1133">Transmembrane helix</keyword>
<comment type="caution">
    <text evidence="5">The sequence shown here is derived from an EMBL/GenBank/DDBJ whole genome shotgun (WGS) entry which is preliminary data.</text>
</comment>
<feature type="region of interest" description="Disordered" evidence="1">
    <location>
        <begin position="662"/>
        <end position="749"/>
    </location>
</feature>
<dbReference type="InterPro" id="IPR013783">
    <property type="entry name" value="Ig-like_fold"/>
</dbReference>
<gene>
    <name evidence="5" type="ORF">F5X68DRAFT_257584</name>
</gene>
<dbReference type="EMBL" id="JAGSXJ010000001">
    <property type="protein sequence ID" value="KAH6697393.1"/>
    <property type="molecule type" value="Genomic_DNA"/>
</dbReference>
<evidence type="ECO:0000259" key="4">
    <source>
        <dbReference type="SMART" id="SM00736"/>
    </source>
</evidence>
<feature type="non-terminal residue" evidence="5">
    <location>
        <position position="802"/>
    </location>
</feature>
<feature type="transmembrane region" description="Helical" evidence="2">
    <location>
        <begin position="469"/>
        <end position="490"/>
    </location>
</feature>
<protein>
    <recommendedName>
        <fullName evidence="4">Dystroglycan-type cadherin-like domain-containing protein</fullName>
    </recommendedName>
</protein>
<dbReference type="GO" id="GO:0016020">
    <property type="term" value="C:membrane"/>
    <property type="evidence" value="ECO:0007669"/>
    <property type="project" value="InterPro"/>
</dbReference>
<organism evidence="5 6">
    <name type="scientific">Plectosphaerella plurivora</name>
    <dbReference type="NCBI Taxonomy" id="936078"/>
    <lineage>
        <taxon>Eukaryota</taxon>
        <taxon>Fungi</taxon>
        <taxon>Dikarya</taxon>
        <taxon>Ascomycota</taxon>
        <taxon>Pezizomycotina</taxon>
        <taxon>Sordariomycetes</taxon>
        <taxon>Hypocreomycetidae</taxon>
        <taxon>Glomerellales</taxon>
        <taxon>Plectosphaerellaceae</taxon>
        <taxon>Plectosphaerella</taxon>
    </lineage>
</organism>
<evidence type="ECO:0000256" key="1">
    <source>
        <dbReference type="SAM" id="MobiDB-lite"/>
    </source>
</evidence>
<feature type="domain" description="Dystroglycan-type cadherin-like" evidence="4">
    <location>
        <begin position="23"/>
        <end position="121"/>
    </location>
</feature>
<keyword evidence="6" id="KW-1185">Reference proteome</keyword>
<feature type="region of interest" description="Disordered" evidence="1">
    <location>
        <begin position="563"/>
        <end position="590"/>
    </location>
</feature>
<dbReference type="SUPFAM" id="SSF49313">
    <property type="entry name" value="Cadherin-like"/>
    <property type="match status" value="2"/>
</dbReference>
<dbReference type="Pfam" id="PF05345">
    <property type="entry name" value="He_PIG"/>
    <property type="match status" value="2"/>
</dbReference>
<name>A0A9P8VMX0_9PEZI</name>
<evidence type="ECO:0000256" key="2">
    <source>
        <dbReference type="SAM" id="Phobius"/>
    </source>
</evidence>
<feature type="compositionally biased region" description="Basic and acidic residues" evidence="1">
    <location>
        <begin position="688"/>
        <end position="699"/>
    </location>
</feature>
<dbReference type="InterPro" id="IPR006644">
    <property type="entry name" value="Cadg"/>
</dbReference>
<accession>A0A9P8VMX0</accession>